<feature type="transmembrane region" description="Helical" evidence="1">
    <location>
        <begin position="146"/>
        <end position="167"/>
    </location>
</feature>
<evidence type="ECO:0000256" key="1">
    <source>
        <dbReference type="SAM" id="Phobius"/>
    </source>
</evidence>
<dbReference type="AlphaFoldDB" id="A0A0P6Y0B7"/>
<dbReference type="Proteomes" id="UP000050544">
    <property type="component" value="Unassembled WGS sequence"/>
</dbReference>
<feature type="transmembrane region" description="Helical" evidence="1">
    <location>
        <begin position="86"/>
        <end position="104"/>
    </location>
</feature>
<evidence type="ECO:0008006" key="5">
    <source>
        <dbReference type="Google" id="ProtNLM"/>
    </source>
</evidence>
<evidence type="ECO:0000313" key="4">
    <source>
        <dbReference type="Proteomes" id="UP000050544"/>
    </source>
</evidence>
<protein>
    <recommendedName>
        <fullName evidence="5">DUF4203 domain-containing protein</fullName>
    </recommendedName>
</protein>
<proteinExistence type="predicted"/>
<feature type="signal peptide" evidence="2">
    <location>
        <begin position="1"/>
        <end position="23"/>
    </location>
</feature>
<feature type="chain" id="PRO_5006133292" description="DUF4203 domain-containing protein" evidence="2">
    <location>
        <begin position="24"/>
        <end position="201"/>
    </location>
</feature>
<feature type="transmembrane region" description="Helical" evidence="1">
    <location>
        <begin position="116"/>
        <end position="140"/>
    </location>
</feature>
<reference evidence="3 4" key="1">
    <citation type="submission" date="2015-07" db="EMBL/GenBank/DDBJ databases">
        <title>Whole genome sequence of Thermanaerothrix daxensis DSM 23592.</title>
        <authorList>
            <person name="Hemp J."/>
            <person name="Ward L.M."/>
            <person name="Pace L.A."/>
            <person name="Fischer W.W."/>
        </authorList>
    </citation>
    <scope>NUCLEOTIDE SEQUENCE [LARGE SCALE GENOMIC DNA]</scope>
    <source>
        <strain evidence="3 4">GNS-1</strain>
    </source>
</reference>
<feature type="transmembrane region" description="Helical" evidence="1">
    <location>
        <begin position="35"/>
        <end position="53"/>
    </location>
</feature>
<keyword evidence="1" id="KW-0472">Membrane</keyword>
<evidence type="ECO:0000256" key="2">
    <source>
        <dbReference type="SAM" id="SignalP"/>
    </source>
</evidence>
<dbReference type="EMBL" id="LGKO01000005">
    <property type="protein sequence ID" value="KPL82359.1"/>
    <property type="molecule type" value="Genomic_DNA"/>
</dbReference>
<accession>A0A0P6Y0B7</accession>
<dbReference type="RefSeq" id="WP_054521832.1">
    <property type="nucleotide sequence ID" value="NZ_LGKO01000005.1"/>
</dbReference>
<keyword evidence="1" id="KW-0812">Transmembrane</keyword>
<feature type="transmembrane region" description="Helical" evidence="1">
    <location>
        <begin position="179"/>
        <end position="200"/>
    </location>
</feature>
<organism evidence="3 4">
    <name type="scientific">Thermanaerothrix daxensis</name>
    <dbReference type="NCBI Taxonomy" id="869279"/>
    <lineage>
        <taxon>Bacteria</taxon>
        <taxon>Bacillati</taxon>
        <taxon>Chloroflexota</taxon>
        <taxon>Anaerolineae</taxon>
        <taxon>Anaerolineales</taxon>
        <taxon>Anaerolineaceae</taxon>
        <taxon>Thermanaerothrix</taxon>
    </lineage>
</organism>
<keyword evidence="4" id="KW-1185">Reference proteome</keyword>
<keyword evidence="2" id="KW-0732">Signal</keyword>
<gene>
    <name evidence="3" type="ORF">SE15_09260</name>
</gene>
<sequence>MRAKFSFVLPLALTALLSAWQIAAGHPGSTPFATWAYTLGFGILLVASVWLILMGREVLNSVVGVWFAALIPLSLSLGLVNEYAPTFTSAYLGFILIGWVGIAITRFMRAHPTLRVGAVAFVHGVAGLVIVGLPLLAFALYQIRPFILGMSLGGAIIGISGMILLWQRMGRSASKWDKWMERLPWSLLFSTLCLVIGLNLR</sequence>
<comment type="caution">
    <text evidence="3">The sequence shown here is derived from an EMBL/GenBank/DDBJ whole genome shotgun (WGS) entry which is preliminary data.</text>
</comment>
<evidence type="ECO:0000313" key="3">
    <source>
        <dbReference type="EMBL" id="KPL82359.1"/>
    </source>
</evidence>
<name>A0A0P6Y0B7_9CHLR</name>
<keyword evidence="1" id="KW-1133">Transmembrane helix</keyword>
<feature type="transmembrane region" description="Helical" evidence="1">
    <location>
        <begin position="58"/>
        <end position="80"/>
    </location>
</feature>